<evidence type="ECO:0000256" key="10">
    <source>
        <dbReference type="SAM" id="SignalP"/>
    </source>
</evidence>
<dbReference type="InterPro" id="IPR036691">
    <property type="entry name" value="Endo/exonu/phosph_ase_sf"/>
</dbReference>
<keyword evidence="13" id="KW-1185">Reference proteome</keyword>
<feature type="chain" id="PRO_5038014634" evidence="10">
    <location>
        <begin position="24"/>
        <end position="340"/>
    </location>
</feature>
<dbReference type="GO" id="GO:0016787">
    <property type="term" value="F:hydrolase activity"/>
    <property type="evidence" value="ECO:0007669"/>
    <property type="project" value="UniProtKB-KW"/>
</dbReference>
<dbReference type="PROSITE" id="PS51257">
    <property type="entry name" value="PROKAR_LIPOPROTEIN"/>
    <property type="match status" value="1"/>
</dbReference>
<dbReference type="RefSeq" id="WP_201429787.1">
    <property type="nucleotide sequence ID" value="NZ_JAEQBW010000001.1"/>
</dbReference>
<evidence type="ECO:0000256" key="5">
    <source>
        <dbReference type="ARBA" id="ARBA00022763"/>
    </source>
</evidence>
<dbReference type="GO" id="GO:0046872">
    <property type="term" value="F:metal ion binding"/>
    <property type="evidence" value="ECO:0007669"/>
    <property type="project" value="UniProtKB-KW"/>
</dbReference>
<comment type="cofactor">
    <cofactor evidence="1">
        <name>Mn(2+)</name>
        <dbReference type="ChEBI" id="CHEBI:29035"/>
    </cofactor>
</comment>
<evidence type="ECO:0000256" key="9">
    <source>
        <dbReference type="SAM" id="MobiDB-lite"/>
    </source>
</evidence>
<comment type="caution">
    <text evidence="12">The sequence shown here is derived from an EMBL/GenBank/DDBJ whole genome shotgun (WGS) entry which is preliminary data.</text>
</comment>
<dbReference type="AlphaFoldDB" id="A0A934WWA4"/>
<protein>
    <submittedName>
        <fullName evidence="12">Endonuclease/exonuclease/phosphatase family protein</fullName>
    </submittedName>
</protein>
<evidence type="ECO:0000256" key="4">
    <source>
        <dbReference type="ARBA" id="ARBA00022723"/>
    </source>
</evidence>
<dbReference type="PANTHER" id="PTHR15822">
    <property type="entry name" value="TRAF AND TNF RECEPTOR-ASSOCIATED PROTEIN"/>
    <property type="match status" value="1"/>
</dbReference>
<feature type="compositionally biased region" description="Acidic residues" evidence="9">
    <location>
        <begin position="41"/>
        <end position="73"/>
    </location>
</feature>
<evidence type="ECO:0000256" key="6">
    <source>
        <dbReference type="ARBA" id="ARBA00022801"/>
    </source>
</evidence>
<keyword evidence="4" id="KW-0479">Metal-binding</keyword>
<dbReference type="GO" id="GO:0006281">
    <property type="term" value="P:DNA repair"/>
    <property type="evidence" value="ECO:0007669"/>
    <property type="project" value="UniProtKB-KW"/>
</dbReference>
<name>A0A934WWA4_9BACT</name>
<keyword evidence="7" id="KW-0460">Magnesium</keyword>
<dbReference type="InterPro" id="IPR051547">
    <property type="entry name" value="TDP2-like"/>
</dbReference>
<keyword evidence="10" id="KW-0732">Signal</keyword>
<dbReference type="GO" id="GO:0004519">
    <property type="term" value="F:endonuclease activity"/>
    <property type="evidence" value="ECO:0007669"/>
    <property type="project" value="UniProtKB-KW"/>
</dbReference>
<dbReference type="EMBL" id="JAEQBW010000001">
    <property type="protein sequence ID" value="MBK6264112.1"/>
    <property type="molecule type" value="Genomic_DNA"/>
</dbReference>
<dbReference type="Pfam" id="PF03372">
    <property type="entry name" value="Exo_endo_phos"/>
    <property type="match status" value="1"/>
</dbReference>
<dbReference type="Gene3D" id="3.60.10.10">
    <property type="entry name" value="Endonuclease/exonuclease/phosphatase"/>
    <property type="match status" value="1"/>
</dbReference>
<organism evidence="12 13">
    <name type="scientific">Marivirga aurantiaca</name>
    <dbReference type="NCBI Taxonomy" id="2802615"/>
    <lineage>
        <taxon>Bacteria</taxon>
        <taxon>Pseudomonadati</taxon>
        <taxon>Bacteroidota</taxon>
        <taxon>Cytophagia</taxon>
        <taxon>Cytophagales</taxon>
        <taxon>Marivirgaceae</taxon>
        <taxon>Marivirga</taxon>
    </lineage>
</organism>
<keyword evidence="6" id="KW-0378">Hydrolase</keyword>
<evidence type="ECO:0000256" key="1">
    <source>
        <dbReference type="ARBA" id="ARBA00001936"/>
    </source>
</evidence>
<sequence>MILSFRYSLVIIVILGLSFSACNSDDTDNIIIVDGSGQGDEKEDDDNSGEDEEEDDGTEDDDNDDNGDGDDTGEIEWDLFEAYTCYTSLSEETLDIVTWNIEWFPKRQNNTITRVVDLIKNTNADIIALQEIAEPNQLETLVSQLPGWGYKYYNVRGDQELGYLYKESEIVSISNLSIIFPNNTSAFYRPPVVTTIEHINGQVVVLMNIHLKCCGGAENIARRREAGQLLKSYIDDNLPNEKVIVLGDFNDGIDENSTTFSDFIEDTDNYYFADMEIAIGPSEYRSYPSWEPNGSHLDHILITNELFNDIQSATTLTYDDCISSYEYYVSDHRPVMVSIL</sequence>
<accession>A0A934WWA4</accession>
<evidence type="ECO:0000313" key="12">
    <source>
        <dbReference type="EMBL" id="MBK6264112.1"/>
    </source>
</evidence>
<keyword evidence="12" id="KW-0255">Endonuclease</keyword>
<comment type="cofactor">
    <cofactor evidence="2">
        <name>Mg(2+)</name>
        <dbReference type="ChEBI" id="CHEBI:18420"/>
    </cofactor>
</comment>
<evidence type="ECO:0000256" key="8">
    <source>
        <dbReference type="ARBA" id="ARBA00023204"/>
    </source>
</evidence>
<evidence type="ECO:0000256" key="2">
    <source>
        <dbReference type="ARBA" id="ARBA00001946"/>
    </source>
</evidence>
<gene>
    <name evidence="12" type="ORF">JKA74_03605</name>
</gene>
<dbReference type="PANTHER" id="PTHR15822:SF4">
    <property type="entry name" value="TYROSYL-DNA PHOSPHODIESTERASE 2"/>
    <property type="match status" value="1"/>
</dbReference>
<feature type="signal peptide" evidence="10">
    <location>
        <begin position="1"/>
        <end position="23"/>
    </location>
</feature>
<dbReference type="Proteomes" id="UP000611723">
    <property type="component" value="Unassembled WGS sequence"/>
</dbReference>
<evidence type="ECO:0000259" key="11">
    <source>
        <dbReference type="Pfam" id="PF03372"/>
    </source>
</evidence>
<feature type="domain" description="Endonuclease/exonuclease/phosphatase" evidence="11">
    <location>
        <begin position="97"/>
        <end position="332"/>
    </location>
</feature>
<proteinExistence type="predicted"/>
<evidence type="ECO:0000313" key="13">
    <source>
        <dbReference type="Proteomes" id="UP000611723"/>
    </source>
</evidence>
<feature type="region of interest" description="Disordered" evidence="9">
    <location>
        <begin position="32"/>
        <end position="73"/>
    </location>
</feature>
<reference evidence="12" key="1">
    <citation type="submission" date="2021-01" db="EMBL/GenBank/DDBJ databases">
        <title>Marivirga aurantiaca sp. nov., isolated from intertidal surface sediments.</title>
        <authorList>
            <person name="Zhang M."/>
        </authorList>
    </citation>
    <scope>NUCLEOTIDE SEQUENCE</scope>
    <source>
        <strain evidence="12">S37H4</strain>
    </source>
</reference>
<evidence type="ECO:0000256" key="3">
    <source>
        <dbReference type="ARBA" id="ARBA00022722"/>
    </source>
</evidence>
<keyword evidence="8" id="KW-0234">DNA repair</keyword>
<evidence type="ECO:0000256" key="7">
    <source>
        <dbReference type="ARBA" id="ARBA00022842"/>
    </source>
</evidence>
<dbReference type="SUPFAM" id="SSF56219">
    <property type="entry name" value="DNase I-like"/>
    <property type="match status" value="1"/>
</dbReference>
<dbReference type="InterPro" id="IPR005135">
    <property type="entry name" value="Endo/exonuclease/phosphatase"/>
</dbReference>
<keyword evidence="3" id="KW-0540">Nuclease</keyword>
<keyword evidence="5" id="KW-0227">DNA damage</keyword>